<protein>
    <submittedName>
        <fullName evidence="2">Uncharacterized protein</fullName>
    </submittedName>
</protein>
<dbReference type="AlphaFoldDB" id="A0A383ACN8"/>
<dbReference type="EMBL" id="UINC01190954">
    <property type="protein sequence ID" value="SVE05350.1"/>
    <property type="molecule type" value="Genomic_DNA"/>
</dbReference>
<name>A0A383ACN8_9ZZZZ</name>
<reference evidence="2" key="1">
    <citation type="submission" date="2018-05" db="EMBL/GenBank/DDBJ databases">
        <authorList>
            <person name="Lanie J.A."/>
            <person name="Ng W.-L."/>
            <person name="Kazmierczak K.M."/>
            <person name="Andrzejewski T.M."/>
            <person name="Davidsen T.M."/>
            <person name="Wayne K.J."/>
            <person name="Tettelin H."/>
            <person name="Glass J.I."/>
            <person name="Rusch D."/>
            <person name="Podicherti R."/>
            <person name="Tsui H.-C.T."/>
            <person name="Winkler M.E."/>
        </authorList>
    </citation>
    <scope>NUCLEOTIDE SEQUENCE</scope>
</reference>
<gene>
    <name evidence="2" type="ORF">METZ01_LOCUS458204</name>
</gene>
<evidence type="ECO:0000313" key="2">
    <source>
        <dbReference type="EMBL" id="SVE05350.1"/>
    </source>
</evidence>
<feature type="region of interest" description="Disordered" evidence="1">
    <location>
        <begin position="37"/>
        <end position="63"/>
    </location>
</feature>
<accession>A0A383ACN8</accession>
<proteinExistence type="predicted"/>
<sequence length="63" mass="6813">MIMGSNSRGASTTCLTYSFTRGVTITTASSAVDPMVTMRQKRRSDARSSNRRKRAITVSGIAI</sequence>
<organism evidence="2">
    <name type="scientific">marine metagenome</name>
    <dbReference type="NCBI Taxonomy" id="408172"/>
    <lineage>
        <taxon>unclassified sequences</taxon>
        <taxon>metagenomes</taxon>
        <taxon>ecological metagenomes</taxon>
    </lineage>
</organism>
<evidence type="ECO:0000256" key="1">
    <source>
        <dbReference type="SAM" id="MobiDB-lite"/>
    </source>
</evidence>
<feature type="non-terminal residue" evidence="2">
    <location>
        <position position="63"/>
    </location>
</feature>